<organism evidence="1">
    <name type="scientific">uncultured Anaerotruncus sp</name>
    <dbReference type="NCBI Taxonomy" id="905011"/>
    <lineage>
        <taxon>Bacteria</taxon>
        <taxon>Bacillati</taxon>
        <taxon>Bacillota</taxon>
        <taxon>Clostridia</taxon>
        <taxon>Eubacteriales</taxon>
        <taxon>Oscillospiraceae</taxon>
        <taxon>Anaerotruncus</taxon>
        <taxon>environmental samples</taxon>
    </lineage>
</organism>
<reference evidence="1" key="1">
    <citation type="submission" date="2015-09" db="EMBL/GenBank/DDBJ databases">
        <authorList>
            <consortium name="Pathogen Informatics"/>
        </authorList>
    </citation>
    <scope>NUCLEOTIDE SEQUENCE</scope>
    <source>
        <strain evidence="1">2789STDY5834896</strain>
    </source>
</reference>
<name>A0A1C6K5V0_9FIRM</name>
<gene>
    <name evidence="1" type="ORF">SAMEA3545359_02653</name>
</gene>
<sequence length="52" mass="5527">MLYWLIMAAVVALTGYAVYTVAVHIAHLVTGRGCRDCGHCTGGCAGCDRGRR</sequence>
<dbReference type="EMBL" id="FMHG01000003">
    <property type="protein sequence ID" value="SCJ89613.1"/>
    <property type="molecule type" value="Genomic_DNA"/>
</dbReference>
<evidence type="ECO:0000313" key="1">
    <source>
        <dbReference type="EMBL" id="SCJ89613.1"/>
    </source>
</evidence>
<dbReference type="AlphaFoldDB" id="A0A1C6K5V0"/>
<accession>A0A1C6K5V0</accession>
<protein>
    <recommendedName>
        <fullName evidence="2">Virus attachment protein p12 family</fullName>
    </recommendedName>
</protein>
<evidence type="ECO:0008006" key="2">
    <source>
        <dbReference type="Google" id="ProtNLM"/>
    </source>
</evidence>
<proteinExistence type="predicted"/>